<dbReference type="Gene3D" id="3.60.15.10">
    <property type="entry name" value="Ribonuclease Z/Hydroxyacylglutathione hydrolase-like"/>
    <property type="match status" value="1"/>
</dbReference>
<comment type="caution">
    <text evidence="5">The sequence shown here is derived from an EMBL/GenBank/DDBJ whole genome shotgun (WGS) entry which is preliminary data.</text>
</comment>
<evidence type="ECO:0000256" key="3">
    <source>
        <dbReference type="ARBA" id="ARBA00022801"/>
    </source>
</evidence>
<dbReference type="Proteomes" id="UP000293823">
    <property type="component" value="Unassembled WGS sequence"/>
</dbReference>
<keyword evidence="3" id="KW-0378">Hydrolase</keyword>
<reference evidence="6" key="1">
    <citation type="journal article" date="2019" name="bioRxiv">
        <title>Genomics, evolutionary history and diagnostics of the Alternaria alternata species group including apple and Asian pear pathotypes.</title>
        <authorList>
            <person name="Armitage A.D."/>
            <person name="Cockerton H.M."/>
            <person name="Sreenivasaprasad S."/>
            <person name="Woodhall J.W."/>
            <person name="Lane C.R."/>
            <person name="Harrison R.J."/>
            <person name="Clarkson J.P."/>
        </authorList>
    </citation>
    <scope>NUCLEOTIDE SEQUENCE [LARGE SCALE GENOMIC DNA]</scope>
    <source>
        <strain evidence="6">RGR 97.0016</strain>
    </source>
</reference>
<evidence type="ECO:0000256" key="4">
    <source>
        <dbReference type="ARBA" id="ARBA00022833"/>
    </source>
</evidence>
<proteinExistence type="inferred from homology"/>
<dbReference type="PANTHER" id="PTHR42978:SF5">
    <property type="entry name" value="METALLO-BETA-LACTAMASE DOMAIN-CONTAINING PROTEIN"/>
    <property type="match status" value="1"/>
</dbReference>
<comment type="similarity">
    <text evidence="1">Belongs to the metallo-beta-lactamase superfamily.</text>
</comment>
<keyword evidence="6" id="KW-1185">Reference proteome</keyword>
<dbReference type="EMBL" id="PEJP01000044">
    <property type="protein sequence ID" value="RYO52965.1"/>
    <property type="molecule type" value="Genomic_DNA"/>
</dbReference>
<protein>
    <recommendedName>
        <fullName evidence="7">Metallo-beta-lactamase domain-containing protein</fullName>
    </recommendedName>
</protein>
<keyword evidence="2" id="KW-0479">Metal-binding</keyword>
<dbReference type="OrthoDB" id="10250730at2759"/>
<evidence type="ECO:0000256" key="2">
    <source>
        <dbReference type="ARBA" id="ARBA00022723"/>
    </source>
</evidence>
<gene>
    <name evidence="5" type="ORF">AA0113_g9551</name>
</gene>
<evidence type="ECO:0000256" key="1">
    <source>
        <dbReference type="ARBA" id="ARBA00007749"/>
    </source>
</evidence>
<keyword evidence="4" id="KW-0862">Zinc</keyword>
<dbReference type="GO" id="GO:0016787">
    <property type="term" value="F:hydrolase activity"/>
    <property type="evidence" value="ECO:0007669"/>
    <property type="project" value="UniProtKB-KW"/>
</dbReference>
<dbReference type="InterPro" id="IPR051013">
    <property type="entry name" value="MBL_superfamily_lactonases"/>
</dbReference>
<evidence type="ECO:0000313" key="6">
    <source>
        <dbReference type="Proteomes" id="UP000293823"/>
    </source>
</evidence>
<dbReference type="PANTHER" id="PTHR42978">
    <property type="entry name" value="QUORUM-QUENCHING LACTONASE YTNP-RELATED-RELATED"/>
    <property type="match status" value="1"/>
</dbReference>
<name>A0A4Q4R928_9PLEO</name>
<evidence type="ECO:0000313" key="5">
    <source>
        <dbReference type="EMBL" id="RYO52965.1"/>
    </source>
</evidence>
<dbReference type="GO" id="GO:0046872">
    <property type="term" value="F:metal ion binding"/>
    <property type="evidence" value="ECO:0007669"/>
    <property type="project" value="UniProtKB-KW"/>
</dbReference>
<dbReference type="InterPro" id="IPR036866">
    <property type="entry name" value="RibonucZ/Hydroxyglut_hydro"/>
</dbReference>
<sequence>MAFNHPIPSIPQSDATVTVRIIDTGSRASISASEFFEPTIPGHEVLANSPAYPFLTEHGSGRNVIFDLGIRRDWRNISPALPKMFKPAGVEIHGDKDVVDVLEEGGVKKEDINAVIWRDRPLRGIDFGTDGVLKLRRFNALDYFEDGSLYLLNAPRHTIGHICSLARTTPTTFIFMGGDVCHQCGEFRPTEYLPIPTTLSPSPTTNSPFTPNSLCPGSVLRAIHPQESATKPFYRVKEGQHLLQEFVETQKTLEKMTEFDADENVLVVIAHDRTLLDVLEFYPANANSWKEKGW</sequence>
<dbReference type="SUPFAM" id="SSF56281">
    <property type="entry name" value="Metallo-hydrolase/oxidoreductase"/>
    <property type="match status" value="1"/>
</dbReference>
<accession>A0A4Q4R928</accession>
<dbReference type="AlphaFoldDB" id="A0A4Q4R928"/>
<evidence type="ECO:0008006" key="7">
    <source>
        <dbReference type="Google" id="ProtNLM"/>
    </source>
</evidence>
<organism evidence="5 6">
    <name type="scientific">Alternaria arborescens</name>
    <dbReference type="NCBI Taxonomy" id="156630"/>
    <lineage>
        <taxon>Eukaryota</taxon>
        <taxon>Fungi</taxon>
        <taxon>Dikarya</taxon>
        <taxon>Ascomycota</taxon>
        <taxon>Pezizomycotina</taxon>
        <taxon>Dothideomycetes</taxon>
        <taxon>Pleosporomycetidae</taxon>
        <taxon>Pleosporales</taxon>
        <taxon>Pleosporineae</taxon>
        <taxon>Pleosporaceae</taxon>
        <taxon>Alternaria</taxon>
        <taxon>Alternaria sect. Alternaria</taxon>
    </lineage>
</organism>